<gene>
    <name evidence="2" type="ORF">ACFQPF_17845</name>
</gene>
<evidence type="ECO:0000313" key="2">
    <source>
        <dbReference type="EMBL" id="MFC7373508.1"/>
    </source>
</evidence>
<keyword evidence="3" id="KW-1185">Reference proteome</keyword>
<sequence length="304" mass="33896">MKRTEILIHRSDESYLKMQGEPLDQQQNIFRHELMGPFKKMWETINVPITAAHPGGYDVLMASSMLGLWVPGESSHAIDEDLLQLNKANAFDTAHAVLNDCLQTFESAGQTLPLENIQFSILLGNRNSQEMKMVGGYSGFAGIPGYIQIYICPNSYTLSRLKHTIAHECNHQIRFCYEPFRHGDVSVGDYIVIEGLAESFAGHMYGSELIGPWVADVTPADVAFSKNIIKEALHVKGFNEVRGYLFGDGMADAHGYEKIGLTNFAGYAVGYHVVQSYLKKTGKTIMEATVTPAEEIFIDSRFFI</sequence>
<accession>A0ABW2NX17</accession>
<feature type="domain" description="DUF2268" evidence="1">
    <location>
        <begin position="101"/>
        <end position="296"/>
    </location>
</feature>
<dbReference type="Proteomes" id="UP001596549">
    <property type="component" value="Unassembled WGS sequence"/>
</dbReference>
<reference evidence="3" key="1">
    <citation type="journal article" date="2019" name="Int. J. Syst. Evol. Microbiol.">
        <title>The Global Catalogue of Microorganisms (GCM) 10K type strain sequencing project: providing services to taxonomists for standard genome sequencing and annotation.</title>
        <authorList>
            <consortium name="The Broad Institute Genomics Platform"/>
            <consortium name="The Broad Institute Genome Sequencing Center for Infectious Disease"/>
            <person name="Wu L."/>
            <person name="Ma J."/>
        </authorList>
    </citation>
    <scope>NUCLEOTIDE SEQUENCE [LARGE SCALE GENOMIC DNA]</scope>
    <source>
        <strain evidence="3">NBRC 106396</strain>
    </source>
</reference>
<dbReference type="EMBL" id="JBHTCP010000052">
    <property type="protein sequence ID" value="MFC7373508.1"/>
    <property type="molecule type" value="Genomic_DNA"/>
</dbReference>
<dbReference type="InterPro" id="IPR018728">
    <property type="entry name" value="DUF2268"/>
</dbReference>
<protein>
    <submittedName>
        <fullName evidence="2">DUF2268 domain-containing protein</fullName>
    </submittedName>
</protein>
<comment type="caution">
    <text evidence="2">The sequence shown here is derived from an EMBL/GenBank/DDBJ whole genome shotgun (WGS) entry which is preliminary data.</text>
</comment>
<dbReference type="Pfam" id="PF10026">
    <property type="entry name" value="DUF2268"/>
    <property type="match status" value="1"/>
</dbReference>
<dbReference type="RefSeq" id="WP_379751514.1">
    <property type="nucleotide sequence ID" value="NZ_JBHTCP010000052.1"/>
</dbReference>
<proteinExistence type="predicted"/>
<evidence type="ECO:0000259" key="1">
    <source>
        <dbReference type="Pfam" id="PF10026"/>
    </source>
</evidence>
<evidence type="ECO:0000313" key="3">
    <source>
        <dbReference type="Proteomes" id="UP001596549"/>
    </source>
</evidence>
<name>A0ABW2NX17_9BACL</name>
<organism evidence="2 3">
    <name type="scientific">Fictibacillus iocasae</name>
    <dbReference type="NCBI Taxonomy" id="2715437"/>
    <lineage>
        <taxon>Bacteria</taxon>
        <taxon>Bacillati</taxon>
        <taxon>Bacillota</taxon>
        <taxon>Bacilli</taxon>
        <taxon>Bacillales</taxon>
        <taxon>Fictibacillaceae</taxon>
        <taxon>Fictibacillus</taxon>
    </lineage>
</organism>